<dbReference type="Proteomes" id="UP001302126">
    <property type="component" value="Unassembled WGS sequence"/>
</dbReference>
<accession>A0AAN6X2E1</accession>
<evidence type="ECO:0000313" key="2">
    <source>
        <dbReference type="EMBL" id="KAK4190832.1"/>
    </source>
</evidence>
<feature type="chain" id="PRO_5043049257" description="Secreted protein" evidence="1">
    <location>
        <begin position="24"/>
        <end position="86"/>
    </location>
</feature>
<keyword evidence="1" id="KW-0732">Signal</keyword>
<evidence type="ECO:0000313" key="3">
    <source>
        <dbReference type="Proteomes" id="UP001302126"/>
    </source>
</evidence>
<gene>
    <name evidence="2" type="ORF">QBC35DRAFT_489089</name>
</gene>
<dbReference type="EMBL" id="MU864363">
    <property type="protein sequence ID" value="KAK4190832.1"/>
    <property type="molecule type" value="Genomic_DNA"/>
</dbReference>
<dbReference type="AlphaFoldDB" id="A0AAN6X2E1"/>
<keyword evidence="3" id="KW-1185">Reference proteome</keyword>
<evidence type="ECO:0000256" key="1">
    <source>
        <dbReference type="SAM" id="SignalP"/>
    </source>
</evidence>
<sequence>MTAPKHWKSVVVLFVVWVYCSSAVSRYGQLITMLREEVVSWRKKRGSEPSTKAFWAGAGKGLGFPLLHKKENAIVRLSHVSTLPPC</sequence>
<organism evidence="2 3">
    <name type="scientific">Podospora australis</name>
    <dbReference type="NCBI Taxonomy" id="1536484"/>
    <lineage>
        <taxon>Eukaryota</taxon>
        <taxon>Fungi</taxon>
        <taxon>Dikarya</taxon>
        <taxon>Ascomycota</taxon>
        <taxon>Pezizomycotina</taxon>
        <taxon>Sordariomycetes</taxon>
        <taxon>Sordariomycetidae</taxon>
        <taxon>Sordariales</taxon>
        <taxon>Podosporaceae</taxon>
        <taxon>Podospora</taxon>
    </lineage>
</organism>
<evidence type="ECO:0008006" key="4">
    <source>
        <dbReference type="Google" id="ProtNLM"/>
    </source>
</evidence>
<proteinExistence type="predicted"/>
<reference evidence="2" key="1">
    <citation type="journal article" date="2023" name="Mol. Phylogenet. Evol.">
        <title>Genome-scale phylogeny and comparative genomics of the fungal order Sordariales.</title>
        <authorList>
            <person name="Hensen N."/>
            <person name="Bonometti L."/>
            <person name="Westerberg I."/>
            <person name="Brannstrom I.O."/>
            <person name="Guillou S."/>
            <person name="Cros-Aarteil S."/>
            <person name="Calhoun S."/>
            <person name="Haridas S."/>
            <person name="Kuo A."/>
            <person name="Mondo S."/>
            <person name="Pangilinan J."/>
            <person name="Riley R."/>
            <person name="LaButti K."/>
            <person name="Andreopoulos B."/>
            <person name="Lipzen A."/>
            <person name="Chen C."/>
            <person name="Yan M."/>
            <person name="Daum C."/>
            <person name="Ng V."/>
            <person name="Clum A."/>
            <person name="Steindorff A."/>
            <person name="Ohm R.A."/>
            <person name="Martin F."/>
            <person name="Silar P."/>
            <person name="Natvig D.O."/>
            <person name="Lalanne C."/>
            <person name="Gautier V."/>
            <person name="Ament-Velasquez S.L."/>
            <person name="Kruys A."/>
            <person name="Hutchinson M.I."/>
            <person name="Powell A.J."/>
            <person name="Barry K."/>
            <person name="Miller A.N."/>
            <person name="Grigoriev I.V."/>
            <person name="Debuchy R."/>
            <person name="Gladieux P."/>
            <person name="Hiltunen Thoren M."/>
            <person name="Johannesson H."/>
        </authorList>
    </citation>
    <scope>NUCLEOTIDE SEQUENCE</scope>
    <source>
        <strain evidence="2">PSN309</strain>
    </source>
</reference>
<reference evidence="2" key="2">
    <citation type="submission" date="2023-05" db="EMBL/GenBank/DDBJ databases">
        <authorList>
            <consortium name="Lawrence Berkeley National Laboratory"/>
            <person name="Steindorff A."/>
            <person name="Hensen N."/>
            <person name="Bonometti L."/>
            <person name="Westerberg I."/>
            <person name="Brannstrom I.O."/>
            <person name="Guillou S."/>
            <person name="Cros-Aarteil S."/>
            <person name="Calhoun S."/>
            <person name="Haridas S."/>
            <person name="Kuo A."/>
            <person name="Mondo S."/>
            <person name="Pangilinan J."/>
            <person name="Riley R."/>
            <person name="Labutti K."/>
            <person name="Andreopoulos B."/>
            <person name="Lipzen A."/>
            <person name="Chen C."/>
            <person name="Yanf M."/>
            <person name="Daum C."/>
            <person name="Ng V."/>
            <person name="Clum A."/>
            <person name="Ohm R."/>
            <person name="Martin F."/>
            <person name="Silar P."/>
            <person name="Natvig D."/>
            <person name="Lalanne C."/>
            <person name="Gautier V."/>
            <person name="Ament-Velasquez S.L."/>
            <person name="Kruys A."/>
            <person name="Hutchinson M.I."/>
            <person name="Powell A.J."/>
            <person name="Barry K."/>
            <person name="Miller A.N."/>
            <person name="Grigoriev I.V."/>
            <person name="Debuchy R."/>
            <person name="Gladieux P."/>
            <person name="Thoren M.H."/>
            <person name="Johannesson H."/>
        </authorList>
    </citation>
    <scope>NUCLEOTIDE SEQUENCE</scope>
    <source>
        <strain evidence="2">PSN309</strain>
    </source>
</reference>
<name>A0AAN6X2E1_9PEZI</name>
<feature type="signal peptide" evidence="1">
    <location>
        <begin position="1"/>
        <end position="23"/>
    </location>
</feature>
<protein>
    <recommendedName>
        <fullName evidence="4">Secreted protein</fullName>
    </recommendedName>
</protein>
<comment type="caution">
    <text evidence="2">The sequence shown here is derived from an EMBL/GenBank/DDBJ whole genome shotgun (WGS) entry which is preliminary data.</text>
</comment>